<feature type="compositionally biased region" description="Basic and acidic residues" evidence="1">
    <location>
        <begin position="69"/>
        <end position="173"/>
    </location>
</feature>
<dbReference type="PANTHER" id="PTHR22042:SF3">
    <property type="entry name" value="RIKEN CDNA 2900026A02 GENE"/>
    <property type="match status" value="1"/>
</dbReference>
<evidence type="ECO:0000256" key="1">
    <source>
        <dbReference type="SAM" id="MobiDB-lite"/>
    </source>
</evidence>
<evidence type="ECO:0000313" key="4">
    <source>
        <dbReference type="RefSeq" id="XP_030621806.1"/>
    </source>
</evidence>
<dbReference type="OrthoDB" id="9950932at2759"/>
<feature type="compositionally biased region" description="Polar residues" evidence="1">
    <location>
        <begin position="46"/>
        <end position="60"/>
    </location>
</feature>
<feature type="region of interest" description="Disordered" evidence="1">
    <location>
        <begin position="723"/>
        <end position="1087"/>
    </location>
</feature>
<feature type="compositionally biased region" description="Basic and acidic residues" evidence="1">
    <location>
        <begin position="388"/>
        <end position="428"/>
    </location>
</feature>
<name>A0A6J2URS9_CHACN</name>
<feature type="region of interest" description="Disordered" evidence="1">
    <location>
        <begin position="26"/>
        <end position="173"/>
    </location>
</feature>
<feature type="compositionally biased region" description="Polar residues" evidence="1">
    <location>
        <begin position="884"/>
        <end position="904"/>
    </location>
</feature>
<proteinExistence type="predicted"/>
<dbReference type="Proteomes" id="UP000504632">
    <property type="component" value="Chromosome 1"/>
</dbReference>
<feature type="region of interest" description="Disordered" evidence="1">
    <location>
        <begin position="195"/>
        <end position="222"/>
    </location>
</feature>
<accession>A0A6J2URS9</accession>
<feature type="compositionally biased region" description="Polar residues" evidence="1">
    <location>
        <begin position="726"/>
        <end position="747"/>
    </location>
</feature>
<evidence type="ECO:0000313" key="3">
    <source>
        <dbReference type="Proteomes" id="UP000504632"/>
    </source>
</evidence>
<dbReference type="InParanoid" id="A0A6J2URS9"/>
<dbReference type="AlphaFoldDB" id="A0A6J2URS9"/>
<feature type="compositionally biased region" description="Basic and acidic residues" evidence="1">
    <location>
        <begin position="958"/>
        <end position="989"/>
    </location>
</feature>
<protein>
    <submittedName>
        <fullName evidence="4">Stress response protein NST1</fullName>
    </submittedName>
</protein>
<feature type="compositionally biased region" description="Basic residues" evidence="1">
    <location>
        <begin position="927"/>
        <end position="941"/>
    </location>
</feature>
<feature type="compositionally biased region" description="Polar residues" evidence="1">
    <location>
        <begin position="837"/>
        <end position="848"/>
    </location>
</feature>
<feature type="compositionally biased region" description="Low complexity" evidence="1">
    <location>
        <begin position="990"/>
        <end position="1003"/>
    </location>
</feature>
<feature type="compositionally biased region" description="Low complexity" evidence="1">
    <location>
        <begin position="598"/>
        <end position="609"/>
    </location>
</feature>
<feature type="compositionally biased region" description="Polar residues" evidence="1">
    <location>
        <begin position="1026"/>
        <end position="1042"/>
    </location>
</feature>
<dbReference type="InterPro" id="IPR032764">
    <property type="entry name" value="Tankyrase-bd_C"/>
</dbReference>
<feature type="region of interest" description="Disordered" evidence="1">
    <location>
        <begin position="388"/>
        <end position="471"/>
    </location>
</feature>
<feature type="compositionally biased region" description="Polar residues" evidence="1">
    <location>
        <begin position="858"/>
        <end position="870"/>
    </location>
</feature>
<feature type="domain" description="Tankyrase 1-binding protein C-terminal" evidence="2">
    <location>
        <begin position="903"/>
        <end position="1078"/>
    </location>
</feature>
<sequence>MIGGEESRIKAEEPFDEFVTLARARSAQNRGAHLHRNTSLDAPMKKSSQGEPQLTATTGEQGKGWNITRRNEKEAQRERQRILEEEKEIERQRLAEFQKQKELEKEREKQKEIERQKELERERKKELERERRREMEKRREIEKEMERQKELERKLERERERQRELEKQRELERQKEIERQKAIEKERQKQIEYEKRKSAERELEQQREFERQRQKEFERERERMLDQERLKLREFEKQREQERERERQMELARQREIERQKQLKLEKQRELERQKELERQRELEKQKELERQRELERQKELEKIKEMEREKQRQLERQREQERQKQRELEQQRAMEKRKEAERQRLLELERQRLLELEKKRELEELERMKEIEKQKFYELQLEKQRIKEKEEQEKLKHQQALDRQAMEQHRREAEKEKNSPLRPKVLDLDAVSLGDWAGRSVSQPSPHSPTARWRQPQAAPRPEDTYKPGILDIDSFRSQTQPPASKDLFPVAGFQSVDFGGMDSRTQNQSQPLSYQGFVPPQSLLQPHYQPMLQPQFQLLPFAGQPQTLPQVQFLSQPQTPFQSAPVEWMRTQPQAQLQPQNQPPFQPLIPDRARTQPQSLPQPLAPSRESTRVAWTSDLSFGNSQTTPSWPQAQTDVWGQTKTVEVTVDEPSWLTEMEQPRRPVSTKTGQDQMLTSTLAPIQTPALAPSFSPSMVPMVTPAQAPIQTPAPAAMNILTPERLWTSGPTENSSVGSTVPNRQASVTTGVEHATRGQQGIPWTPNWDVAFQNQKENTTQQQRKEQGQQVRGSAPAETSVDAPLARMRSRSAHRERGRQSWEQVKQCVSGQEEARDTDNLVQETDSQYGTWETGLRTEDSLTPATPSSDGNLTPSPRKPTPPHTPVQVQSTDTPDGSALSPQTQAESLPFLETSAPLLDSSVLRSRAQLSKKNRRAPPSRAARHSAALSLVPEGSGGDAEEWRYRDSTEEKANSSKQEEDSDSEEKTRGGDSRTPTSSSASQSQRVALFPGMDPSALKAQLKKRSDTDNQTDGPAPSSQPTRSPKSPFLPRAARVLPPAGGKENGEESSPQWLKELKSKKRLSQYDNDS</sequence>
<dbReference type="GeneID" id="115805382"/>
<evidence type="ECO:0000259" key="2">
    <source>
        <dbReference type="SMART" id="SM01319"/>
    </source>
</evidence>
<dbReference type="InterPro" id="IPR040006">
    <property type="entry name" value="TNKS1BP1-like"/>
</dbReference>
<gene>
    <name evidence="4" type="primary">LOC115805382</name>
</gene>
<feature type="compositionally biased region" description="Polar residues" evidence="1">
    <location>
        <begin position="818"/>
        <end position="827"/>
    </location>
</feature>
<feature type="region of interest" description="Disordered" evidence="1">
    <location>
        <begin position="266"/>
        <end position="294"/>
    </location>
</feature>
<feature type="region of interest" description="Disordered" evidence="1">
    <location>
        <begin position="573"/>
        <end position="612"/>
    </location>
</feature>
<dbReference type="RefSeq" id="XP_030621806.1">
    <property type="nucleotide sequence ID" value="XM_030765946.1"/>
</dbReference>
<dbReference type="Pfam" id="PF15327">
    <property type="entry name" value="Tankyrase_bdg_C"/>
    <property type="match status" value="1"/>
</dbReference>
<organism evidence="3 4">
    <name type="scientific">Chanos chanos</name>
    <name type="common">Milkfish</name>
    <name type="synonym">Mugil chanos</name>
    <dbReference type="NCBI Taxonomy" id="29144"/>
    <lineage>
        <taxon>Eukaryota</taxon>
        <taxon>Metazoa</taxon>
        <taxon>Chordata</taxon>
        <taxon>Craniata</taxon>
        <taxon>Vertebrata</taxon>
        <taxon>Euteleostomi</taxon>
        <taxon>Actinopterygii</taxon>
        <taxon>Neopterygii</taxon>
        <taxon>Teleostei</taxon>
        <taxon>Ostariophysi</taxon>
        <taxon>Gonorynchiformes</taxon>
        <taxon>Chanidae</taxon>
        <taxon>Chanos</taxon>
    </lineage>
</organism>
<feature type="region of interest" description="Disordered" evidence="1">
    <location>
        <begin position="306"/>
        <end position="342"/>
    </location>
</feature>
<reference evidence="4" key="1">
    <citation type="submission" date="2025-08" db="UniProtKB">
        <authorList>
            <consortium name="RefSeq"/>
        </authorList>
    </citation>
    <scope>IDENTIFICATION</scope>
</reference>
<dbReference type="PANTHER" id="PTHR22042">
    <property type="entry name" value="TANKYRASE 1 BINDING PROTEIN"/>
    <property type="match status" value="1"/>
</dbReference>
<dbReference type="SMART" id="SM01319">
    <property type="entry name" value="Tankyrase_bdg_C"/>
    <property type="match status" value="1"/>
</dbReference>
<keyword evidence="3" id="KW-1185">Reference proteome</keyword>